<gene>
    <name evidence="1" type="primary">102</name>
    <name evidence="1" type="ORF">HGTV1_102</name>
</gene>
<reference evidence="1 2" key="1">
    <citation type="submission" date="2012-12" db="EMBL/GenBank/DDBJ databases">
        <authorList>
            <person name="Sencilo A."/>
            <person name="Jacobs-Sera D."/>
            <person name="Russell D.A."/>
            <person name="Ko C."/>
            <person name="Atanasova N."/>
            <person name="Osterlund E."/>
            <person name="Oksanen H.M."/>
            <person name="Bamford D.H."/>
            <person name="Hatfull G.F."/>
            <person name="Roine E."/>
            <person name="Hendrix R.W."/>
        </authorList>
    </citation>
    <scope>NUCLEOTIDE SEQUENCE [LARGE SCALE GENOMIC DNA]</scope>
</reference>
<dbReference type="Proteomes" id="UP000202786">
    <property type="component" value="Segment"/>
</dbReference>
<dbReference type="OrthoDB" id="25105at10239"/>
<keyword evidence="2" id="KW-1185">Reference proteome</keyword>
<protein>
    <recommendedName>
        <fullName evidence="3">HNH endonuclease</fullName>
    </recommendedName>
</protein>
<dbReference type="KEGG" id="vg:16193883"/>
<name>R4TL67_9CAUD</name>
<sequence>MTEMKPKPEGVDLPDGKQWEDLAPSMRYYYRNREEEKERIANRKAKLRQWVADYKHERGCSNCDEEHPAALDFHHHNDDKSESVAKLANDGYSKEAIKEEMEKCIILCANCHRKEHSNLEY</sequence>
<organism evidence="1 2">
    <name type="scientific">Halogranum tailed virus 1</name>
    <dbReference type="NCBI Taxonomy" id="1273749"/>
    <lineage>
        <taxon>Viruses</taxon>
        <taxon>Duplodnaviria</taxon>
        <taxon>Heunggongvirae</taxon>
        <taxon>Uroviricota</taxon>
        <taxon>Caudoviricetes</taxon>
        <taxon>Thumleimavirales</taxon>
        <taxon>Halomagnusviridae</taxon>
        <taxon>Hagravirus</taxon>
        <taxon>Hagravirus capitaneum</taxon>
        <taxon>Hagravirus HGTV1</taxon>
    </lineage>
</organism>
<evidence type="ECO:0000313" key="2">
    <source>
        <dbReference type="Proteomes" id="UP000202786"/>
    </source>
</evidence>
<accession>R4TL67</accession>
<evidence type="ECO:0008006" key="3">
    <source>
        <dbReference type="Google" id="ProtNLM"/>
    </source>
</evidence>
<dbReference type="GeneID" id="16193883"/>
<dbReference type="EMBL" id="KC292026">
    <property type="protein sequence ID" value="AGM11402.1"/>
    <property type="molecule type" value="Genomic_DNA"/>
</dbReference>
<dbReference type="RefSeq" id="YP_008059280.1">
    <property type="nucleotide sequence ID" value="NC_021328.1"/>
</dbReference>
<evidence type="ECO:0000313" key="1">
    <source>
        <dbReference type="EMBL" id="AGM11402.1"/>
    </source>
</evidence>
<proteinExistence type="predicted"/>